<keyword evidence="2" id="KW-1185">Reference proteome</keyword>
<dbReference type="Proteomes" id="UP001454036">
    <property type="component" value="Unassembled WGS sequence"/>
</dbReference>
<accession>A0AAV3RJG5</accession>
<protein>
    <submittedName>
        <fullName evidence="1">Uncharacterized protein</fullName>
    </submittedName>
</protein>
<evidence type="ECO:0000313" key="1">
    <source>
        <dbReference type="EMBL" id="GAA0176539.1"/>
    </source>
</evidence>
<gene>
    <name evidence="1" type="ORF">LIER_29513</name>
</gene>
<comment type="caution">
    <text evidence="1">The sequence shown here is derived from an EMBL/GenBank/DDBJ whole genome shotgun (WGS) entry which is preliminary data.</text>
</comment>
<organism evidence="1 2">
    <name type="scientific">Lithospermum erythrorhizon</name>
    <name type="common">Purple gromwell</name>
    <name type="synonym">Lithospermum officinale var. erythrorhizon</name>
    <dbReference type="NCBI Taxonomy" id="34254"/>
    <lineage>
        <taxon>Eukaryota</taxon>
        <taxon>Viridiplantae</taxon>
        <taxon>Streptophyta</taxon>
        <taxon>Embryophyta</taxon>
        <taxon>Tracheophyta</taxon>
        <taxon>Spermatophyta</taxon>
        <taxon>Magnoliopsida</taxon>
        <taxon>eudicotyledons</taxon>
        <taxon>Gunneridae</taxon>
        <taxon>Pentapetalae</taxon>
        <taxon>asterids</taxon>
        <taxon>lamiids</taxon>
        <taxon>Boraginales</taxon>
        <taxon>Boraginaceae</taxon>
        <taxon>Boraginoideae</taxon>
        <taxon>Lithospermeae</taxon>
        <taxon>Lithospermum</taxon>
    </lineage>
</organism>
<reference evidence="1 2" key="1">
    <citation type="submission" date="2024-01" db="EMBL/GenBank/DDBJ databases">
        <title>The complete chloroplast genome sequence of Lithospermum erythrorhizon: insights into the phylogenetic relationship among Boraginaceae species and the maternal lineages of purple gromwells.</title>
        <authorList>
            <person name="Okada T."/>
            <person name="Watanabe K."/>
        </authorList>
    </citation>
    <scope>NUCLEOTIDE SEQUENCE [LARGE SCALE GENOMIC DNA]</scope>
</reference>
<proteinExistence type="predicted"/>
<sequence>MVVSARTSFLTGDEKLTYRILKDYVLCTESKDGRVTTASMFLLHYLKSMTTRIKLPAVIGAIMHEAISLAKFNVLPFGMVVRWPLMRMPLTSWQPLSQILLHLPDHRVRYQLHMRTFMVFVRVSGCYIRDRLISSTIRLVSFSFLRRRFPPFPDDNEFENWFAFTSGTSGPAYGDQSMGGDDHIGGS</sequence>
<evidence type="ECO:0000313" key="2">
    <source>
        <dbReference type="Proteomes" id="UP001454036"/>
    </source>
</evidence>
<dbReference type="AlphaFoldDB" id="A0AAV3RJG5"/>
<name>A0AAV3RJG5_LITER</name>
<dbReference type="EMBL" id="BAABME010010187">
    <property type="protein sequence ID" value="GAA0176539.1"/>
    <property type="molecule type" value="Genomic_DNA"/>
</dbReference>